<reference evidence="2" key="1">
    <citation type="submission" date="2016-03" db="EMBL/GenBank/DDBJ databases">
        <title>Mechanisms controlling the formation of the plant cell surface in tip-growing cells are functionally conserved among land plants.</title>
        <authorList>
            <person name="Honkanen S."/>
            <person name="Jones V.A."/>
            <person name="Morieri G."/>
            <person name="Champion C."/>
            <person name="Hetherington A.J."/>
            <person name="Kelly S."/>
            <person name="Saint-Marcoux D."/>
            <person name="Proust H."/>
            <person name="Prescott H."/>
            <person name="Dolan L."/>
        </authorList>
    </citation>
    <scope>NUCLEOTIDE SEQUENCE [LARGE SCALE GENOMIC DNA]</scope>
    <source>
        <tissue evidence="2">Whole gametophyte</tissue>
    </source>
</reference>
<feature type="region of interest" description="Disordered" evidence="1">
    <location>
        <begin position="46"/>
        <end position="103"/>
    </location>
</feature>
<keyword evidence="3" id="KW-1185">Reference proteome</keyword>
<name>A0A176VJM1_MARPO</name>
<comment type="caution">
    <text evidence="2">The sequence shown here is derived from an EMBL/GenBank/DDBJ whole genome shotgun (WGS) entry which is preliminary data.</text>
</comment>
<gene>
    <name evidence="2" type="ORF">AXG93_1520s1400</name>
</gene>
<sequence>MEMTVHMGIPLGAGRFGEGSGIARLSTELGFCGFLGCTFRRAAGEQNGFKERSRKRGLATSASGNFDRRRPVEVSRRDSSRNAPSGERRQQRTKFRDDISPHRAGRVLPPSHSSLFLSDSSAFSLFLFGAQAQPAAEKVPFCSWVVVVCKHSLRLK</sequence>
<evidence type="ECO:0000313" key="3">
    <source>
        <dbReference type="Proteomes" id="UP000077202"/>
    </source>
</evidence>
<organism evidence="2 3">
    <name type="scientific">Marchantia polymorpha subsp. ruderalis</name>
    <dbReference type="NCBI Taxonomy" id="1480154"/>
    <lineage>
        <taxon>Eukaryota</taxon>
        <taxon>Viridiplantae</taxon>
        <taxon>Streptophyta</taxon>
        <taxon>Embryophyta</taxon>
        <taxon>Marchantiophyta</taxon>
        <taxon>Marchantiopsida</taxon>
        <taxon>Marchantiidae</taxon>
        <taxon>Marchantiales</taxon>
        <taxon>Marchantiaceae</taxon>
        <taxon>Marchantia</taxon>
    </lineage>
</organism>
<dbReference type="Proteomes" id="UP000077202">
    <property type="component" value="Unassembled WGS sequence"/>
</dbReference>
<dbReference type="EMBL" id="LVLJ01003740">
    <property type="protein sequence ID" value="OAE19966.1"/>
    <property type="molecule type" value="Genomic_DNA"/>
</dbReference>
<feature type="compositionally biased region" description="Basic and acidic residues" evidence="1">
    <location>
        <begin position="66"/>
        <end position="101"/>
    </location>
</feature>
<dbReference type="AlphaFoldDB" id="A0A176VJM1"/>
<accession>A0A176VJM1</accession>
<protein>
    <submittedName>
        <fullName evidence="2">Uncharacterized protein</fullName>
    </submittedName>
</protein>
<proteinExistence type="predicted"/>
<evidence type="ECO:0000256" key="1">
    <source>
        <dbReference type="SAM" id="MobiDB-lite"/>
    </source>
</evidence>
<evidence type="ECO:0000313" key="2">
    <source>
        <dbReference type="EMBL" id="OAE19966.1"/>
    </source>
</evidence>